<evidence type="ECO:0000313" key="8">
    <source>
        <dbReference type="EMBL" id="POR31667.1"/>
    </source>
</evidence>
<dbReference type="PANTHER" id="PTHR46206">
    <property type="entry name" value="CYTOCHROME P450"/>
    <property type="match status" value="1"/>
</dbReference>
<dbReference type="PROSITE" id="PS00086">
    <property type="entry name" value="CYTOCHROME_P450"/>
    <property type="match status" value="1"/>
</dbReference>
<dbReference type="GO" id="GO:0020037">
    <property type="term" value="F:heme binding"/>
    <property type="evidence" value="ECO:0007669"/>
    <property type="project" value="InterPro"/>
</dbReference>
<keyword evidence="9" id="KW-1185">Reference proteome</keyword>
<dbReference type="GO" id="GO:0005506">
    <property type="term" value="F:iron ion binding"/>
    <property type="evidence" value="ECO:0007669"/>
    <property type="project" value="InterPro"/>
</dbReference>
<dbReference type="InterPro" id="IPR001128">
    <property type="entry name" value="Cyt_P450"/>
</dbReference>
<feature type="binding site" description="axial binding residue" evidence="6">
    <location>
        <position position="373"/>
    </location>
    <ligand>
        <name>heme</name>
        <dbReference type="ChEBI" id="CHEBI:30413"/>
    </ligand>
    <ligandPart>
        <name>Fe</name>
        <dbReference type="ChEBI" id="CHEBI:18248"/>
    </ligandPart>
</feature>
<dbReference type="GO" id="GO:0016705">
    <property type="term" value="F:oxidoreductase activity, acting on paired donors, with incorporation or reduction of molecular oxygen"/>
    <property type="evidence" value="ECO:0007669"/>
    <property type="project" value="InterPro"/>
</dbReference>
<evidence type="ECO:0000256" key="1">
    <source>
        <dbReference type="ARBA" id="ARBA00001971"/>
    </source>
</evidence>
<dbReference type="SUPFAM" id="SSF48264">
    <property type="entry name" value="Cytochrome P450"/>
    <property type="match status" value="1"/>
</dbReference>
<keyword evidence="6 7" id="KW-0349">Heme</keyword>
<dbReference type="InterPro" id="IPR036396">
    <property type="entry name" value="Cyt_P450_sf"/>
</dbReference>
<dbReference type="Pfam" id="PF00067">
    <property type="entry name" value="p450"/>
    <property type="match status" value="1"/>
</dbReference>
<evidence type="ECO:0000256" key="2">
    <source>
        <dbReference type="ARBA" id="ARBA00010617"/>
    </source>
</evidence>
<evidence type="ECO:0000313" key="9">
    <source>
        <dbReference type="Proteomes" id="UP000237481"/>
    </source>
</evidence>
<gene>
    <name evidence="8" type="ORF">TPAR_08122</name>
</gene>
<name>A0A2S4KNA0_9HYPO</name>
<dbReference type="GO" id="GO:0004497">
    <property type="term" value="F:monooxygenase activity"/>
    <property type="evidence" value="ECO:0007669"/>
    <property type="project" value="UniProtKB-KW"/>
</dbReference>
<dbReference type="InterPro" id="IPR002401">
    <property type="entry name" value="Cyt_P450_E_grp-I"/>
</dbReference>
<evidence type="ECO:0000256" key="5">
    <source>
        <dbReference type="ARBA" id="ARBA00023004"/>
    </source>
</evidence>
<sequence>MKITCPSGLSCPRYLFLLPVHEECRADRTQEFQFKWLLPGQHHDVRRIPNSVIAKALSWQRTRASNSKDPFFKEFSAEFLYGFQEEIHAFAGFQRPSYLPFFSHAADIMTGNSGWIAAPCFPLALKVIARLTTKSLFGEPLCRNPEFLDMCCKFGDAVPRDALILRCFPEFMRPFIARFLAAPRGVNELQRVDLLDFSMNWVDEHRTAGWDDWHVADMMTNTVFAALHTSSQLVAHTIFELATRPDYVAPLREEIRQCFALHGHGTKFAIDDMHKMDSFIKETQRCNPLDASALARLVLKPYTFSNGLHVPKGSFIFTPNSPLFEDEQFYKDPKHFDGLRFARMRDDPKNKAACPMTATSEHSMHFGIGRHACPGRFMVSDEVKLVMVHLLLNYDFAIEDFGPRPQNVAFGKFMLPDMQAKVWLRKSKQTVHAVAT</sequence>
<organism evidence="8 9">
    <name type="scientific">Tolypocladium paradoxum</name>
    <dbReference type="NCBI Taxonomy" id="94208"/>
    <lineage>
        <taxon>Eukaryota</taxon>
        <taxon>Fungi</taxon>
        <taxon>Dikarya</taxon>
        <taxon>Ascomycota</taxon>
        <taxon>Pezizomycotina</taxon>
        <taxon>Sordariomycetes</taxon>
        <taxon>Hypocreomycetidae</taxon>
        <taxon>Hypocreales</taxon>
        <taxon>Ophiocordycipitaceae</taxon>
        <taxon>Tolypocladium</taxon>
    </lineage>
</organism>
<accession>A0A2S4KNA0</accession>
<dbReference type="AlphaFoldDB" id="A0A2S4KNA0"/>
<comment type="cofactor">
    <cofactor evidence="1 6">
        <name>heme</name>
        <dbReference type="ChEBI" id="CHEBI:30413"/>
    </cofactor>
</comment>
<dbReference type="Proteomes" id="UP000237481">
    <property type="component" value="Unassembled WGS sequence"/>
</dbReference>
<protein>
    <submittedName>
        <fullName evidence="8">Cytochrome P450 monooxygenase</fullName>
    </submittedName>
</protein>
<keyword evidence="5 6" id="KW-0408">Iron</keyword>
<proteinExistence type="inferred from homology"/>
<dbReference type="PRINTS" id="PR00463">
    <property type="entry name" value="EP450I"/>
</dbReference>
<dbReference type="EMBL" id="PKSG01001018">
    <property type="protein sequence ID" value="POR31667.1"/>
    <property type="molecule type" value="Genomic_DNA"/>
</dbReference>
<evidence type="ECO:0000256" key="3">
    <source>
        <dbReference type="ARBA" id="ARBA00022723"/>
    </source>
</evidence>
<dbReference type="CDD" id="cd11041">
    <property type="entry name" value="CYP503A1-like"/>
    <property type="match status" value="1"/>
</dbReference>
<comment type="caution">
    <text evidence="8">The sequence shown here is derived from an EMBL/GenBank/DDBJ whole genome shotgun (WGS) entry which is preliminary data.</text>
</comment>
<dbReference type="STRING" id="94208.A0A2S4KNA0"/>
<keyword evidence="4 7" id="KW-0560">Oxidoreductase</keyword>
<evidence type="ECO:0000256" key="6">
    <source>
        <dbReference type="PIRSR" id="PIRSR602401-1"/>
    </source>
</evidence>
<dbReference type="InterPro" id="IPR017972">
    <property type="entry name" value="Cyt_P450_CS"/>
</dbReference>
<evidence type="ECO:0000256" key="4">
    <source>
        <dbReference type="ARBA" id="ARBA00023002"/>
    </source>
</evidence>
<reference evidence="8 9" key="1">
    <citation type="submission" date="2018-01" db="EMBL/GenBank/DDBJ databases">
        <title>Harnessing the power of phylogenomics to disentangle the directionality and signatures of interkingdom host jumping in the parasitic fungal genus Tolypocladium.</title>
        <authorList>
            <person name="Quandt C.A."/>
            <person name="Patterson W."/>
            <person name="Spatafora J.W."/>
        </authorList>
    </citation>
    <scope>NUCLEOTIDE SEQUENCE [LARGE SCALE GENOMIC DNA]</scope>
    <source>
        <strain evidence="8 9">NRBC 100945</strain>
    </source>
</reference>
<keyword evidence="7 8" id="KW-0503">Monooxygenase</keyword>
<dbReference type="GO" id="GO:0016020">
    <property type="term" value="C:membrane"/>
    <property type="evidence" value="ECO:0007669"/>
    <property type="project" value="UniProtKB-SubCell"/>
</dbReference>
<keyword evidence="3 6" id="KW-0479">Metal-binding</keyword>
<comment type="similarity">
    <text evidence="2 7">Belongs to the cytochrome P450 family.</text>
</comment>
<dbReference type="Gene3D" id="1.10.630.10">
    <property type="entry name" value="Cytochrome P450"/>
    <property type="match status" value="1"/>
</dbReference>
<dbReference type="OrthoDB" id="1844152at2759"/>
<evidence type="ECO:0000256" key="7">
    <source>
        <dbReference type="RuleBase" id="RU000461"/>
    </source>
</evidence>